<evidence type="ECO:0000313" key="1">
    <source>
        <dbReference type="EMBL" id="CAB4268834.1"/>
    </source>
</evidence>
<dbReference type="InterPro" id="IPR011006">
    <property type="entry name" value="CheY-like_superfamily"/>
</dbReference>
<dbReference type="AlphaFoldDB" id="A0A6J5U003"/>
<dbReference type="Gene3D" id="3.40.50.2300">
    <property type="match status" value="1"/>
</dbReference>
<evidence type="ECO:0008006" key="3">
    <source>
        <dbReference type="Google" id="ProtNLM"/>
    </source>
</evidence>
<organism evidence="1 2">
    <name type="scientific">Prunus armeniaca</name>
    <name type="common">Apricot</name>
    <name type="synonym">Armeniaca vulgaris</name>
    <dbReference type="NCBI Taxonomy" id="36596"/>
    <lineage>
        <taxon>Eukaryota</taxon>
        <taxon>Viridiplantae</taxon>
        <taxon>Streptophyta</taxon>
        <taxon>Embryophyta</taxon>
        <taxon>Tracheophyta</taxon>
        <taxon>Spermatophyta</taxon>
        <taxon>Magnoliopsida</taxon>
        <taxon>eudicotyledons</taxon>
        <taxon>Gunneridae</taxon>
        <taxon>Pentapetalae</taxon>
        <taxon>rosids</taxon>
        <taxon>fabids</taxon>
        <taxon>Rosales</taxon>
        <taxon>Rosaceae</taxon>
        <taxon>Amygdaloideae</taxon>
        <taxon>Amygdaleae</taxon>
        <taxon>Prunus</taxon>
    </lineage>
</organism>
<protein>
    <recommendedName>
        <fullName evidence="3">Response regulatory domain-containing protein</fullName>
    </recommendedName>
</protein>
<proteinExistence type="predicted"/>
<sequence>MSTASSSGAWKSADVVSDQFPVGLRVLVVDDDPTCLMILKKMLRTCLYEACLACHPSPTSISSTFSIEAKDRFTKKQNPNCQQKELQFRATRTPMLGISSYFVAGGNWGCDFGNNWEKIGMLEWNEIFRPLA</sequence>
<reference evidence="1 2" key="1">
    <citation type="submission" date="2020-05" db="EMBL/GenBank/DDBJ databases">
        <authorList>
            <person name="Campoy J."/>
            <person name="Schneeberger K."/>
            <person name="Spophaly S."/>
        </authorList>
    </citation>
    <scope>NUCLEOTIDE SEQUENCE [LARGE SCALE GENOMIC DNA]</scope>
    <source>
        <strain evidence="1">PruArmRojPasFocal</strain>
    </source>
</reference>
<accession>A0A6J5U003</accession>
<gene>
    <name evidence="1" type="ORF">CURHAP_LOCUS13283</name>
</gene>
<name>A0A6J5U003_PRUAR</name>
<dbReference type="SUPFAM" id="SSF52172">
    <property type="entry name" value="CheY-like"/>
    <property type="match status" value="1"/>
</dbReference>
<evidence type="ECO:0000313" key="2">
    <source>
        <dbReference type="Proteomes" id="UP000507222"/>
    </source>
</evidence>
<dbReference type="EMBL" id="CAEKDK010000002">
    <property type="protein sequence ID" value="CAB4268834.1"/>
    <property type="molecule type" value="Genomic_DNA"/>
</dbReference>
<dbReference type="Proteomes" id="UP000507222">
    <property type="component" value="Unassembled WGS sequence"/>
</dbReference>